<evidence type="ECO:0000313" key="1">
    <source>
        <dbReference type="EMBL" id="EAT99425.1"/>
    </source>
</evidence>
<dbReference type="AlphaFoldDB" id="A7GWR5"/>
<proteinExistence type="predicted"/>
<dbReference type="KEGG" id="ccv:CCV52592_1905"/>
<gene>
    <name evidence="1" type="ORF">CCV52592_1905</name>
</gene>
<name>A7GWR5_CAMC5</name>
<sequence>MAYENFKNQDPRALKIVQNARKFDVEILQNEAIVKSFLNSDKMELNESERLKIEEIFKILMKIEEDTQLSK</sequence>
<organism evidence="1 2">
    <name type="scientific">Campylobacter curvus (strain 525.92)</name>
    <dbReference type="NCBI Taxonomy" id="360105"/>
    <lineage>
        <taxon>Bacteria</taxon>
        <taxon>Pseudomonadati</taxon>
        <taxon>Campylobacterota</taxon>
        <taxon>Epsilonproteobacteria</taxon>
        <taxon>Campylobacterales</taxon>
        <taxon>Campylobacteraceae</taxon>
        <taxon>Campylobacter</taxon>
    </lineage>
</organism>
<dbReference type="EMBL" id="CP000767">
    <property type="protein sequence ID" value="EAT99425.1"/>
    <property type="molecule type" value="Genomic_DNA"/>
</dbReference>
<dbReference type="OrthoDB" id="5359595at2"/>
<accession>A7GWR5</accession>
<dbReference type="RefSeq" id="WP_009651025.1">
    <property type="nucleotide sequence ID" value="NC_009715.2"/>
</dbReference>
<dbReference type="STRING" id="360105.CCV52592_1905"/>
<protein>
    <submittedName>
        <fullName evidence="1">Uncharacterized protein</fullName>
    </submittedName>
</protein>
<dbReference type="Proteomes" id="UP000006380">
    <property type="component" value="Chromosome"/>
</dbReference>
<reference evidence="1" key="1">
    <citation type="submission" date="2016-07" db="EMBL/GenBank/DDBJ databases">
        <title>Comparative genomics of the Campylobacter concisus group.</title>
        <authorList>
            <person name="Miller W.G."/>
            <person name="Yee E."/>
            <person name="Chapman M.H."/>
            <person name="Huynh S."/>
            <person name="Bono J.L."/>
            <person name="On S.L.W."/>
            <person name="StLeger J."/>
            <person name="Foster G."/>
            <person name="Parker C.T."/>
        </authorList>
    </citation>
    <scope>NUCLEOTIDE SEQUENCE</scope>
    <source>
        <strain evidence="1">525.92</strain>
    </source>
</reference>
<evidence type="ECO:0000313" key="2">
    <source>
        <dbReference type="Proteomes" id="UP000006380"/>
    </source>
</evidence>
<keyword evidence="2" id="KW-1185">Reference proteome</keyword>
<dbReference type="HOGENOM" id="CLU_202380_0_0_7"/>